<dbReference type="Pfam" id="PF13469">
    <property type="entry name" value="Sulfotransfer_3"/>
    <property type="match status" value="1"/>
</dbReference>
<dbReference type="SUPFAM" id="SSF52540">
    <property type="entry name" value="P-loop containing nucleoside triphosphate hydrolases"/>
    <property type="match status" value="1"/>
</dbReference>
<keyword evidence="1" id="KW-0808">Transferase</keyword>
<protein>
    <submittedName>
        <fullName evidence="1">Sulfotransferase family protein</fullName>
    </submittedName>
</protein>
<proteinExistence type="predicted"/>
<dbReference type="Proteomes" id="UP000199167">
    <property type="component" value="Unassembled WGS sequence"/>
</dbReference>
<reference evidence="1 2" key="1">
    <citation type="submission" date="2016-10" db="EMBL/GenBank/DDBJ databases">
        <authorList>
            <person name="de Groot N.N."/>
        </authorList>
    </citation>
    <scope>NUCLEOTIDE SEQUENCE [LARGE SCALE GENOMIC DNA]</scope>
    <source>
        <strain evidence="1 2">DSM 17925</strain>
    </source>
</reference>
<evidence type="ECO:0000313" key="2">
    <source>
        <dbReference type="Proteomes" id="UP000199167"/>
    </source>
</evidence>
<dbReference type="GO" id="GO:0016740">
    <property type="term" value="F:transferase activity"/>
    <property type="evidence" value="ECO:0007669"/>
    <property type="project" value="UniProtKB-KW"/>
</dbReference>
<keyword evidence="2" id="KW-1185">Reference proteome</keyword>
<dbReference type="STRING" id="364200.SAMN04488515_2913"/>
<dbReference type="Gene3D" id="3.40.50.300">
    <property type="entry name" value="P-loop containing nucleotide triphosphate hydrolases"/>
    <property type="match status" value="1"/>
</dbReference>
<sequence length="335" mass="37273">MFDYCFISYISRSGSTLLAHLLSDRFQVCVTPEGSFPAEMLGVNGFAPVELKTAASAASYLDALTSVSKLASWNIEPTITNSLPVDGVTIFQGLLRQYRDTFFPSDQMICYKGDPVMPWEITKALSYHRSAGAIVILRDPRAILHSQLNAAYAYRGGKFSHAVAQNAREWAQMVSAIEALADDPRVHVVRYEELVTDTDAALAKLAAFLEVRCRDKAQERGFADTIADEERHLHVRATEAPDASRLDAWRTTLDPRKQALLEQLIGEQMRRHGYQPDAPISISRLSVWGSVALDYFAKLTQAARRHGKTSVTNPHYFLQKVTARLKPRQSGDADG</sequence>
<name>A0A1I0RM57_9RHOB</name>
<dbReference type="AlphaFoldDB" id="A0A1I0RM57"/>
<organism evidence="1 2">
    <name type="scientific">Cognatiyoonia koreensis</name>
    <dbReference type="NCBI Taxonomy" id="364200"/>
    <lineage>
        <taxon>Bacteria</taxon>
        <taxon>Pseudomonadati</taxon>
        <taxon>Pseudomonadota</taxon>
        <taxon>Alphaproteobacteria</taxon>
        <taxon>Rhodobacterales</taxon>
        <taxon>Paracoccaceae</taxon>
        <taxon>Cognatiyoonia</taxon>
    </lineage>
</organism>
<dbReference type="RefSeq" id="WP_089996247.1">
    <property type="nucleotide sequence ID" value="NZ_FOIZ01000002.1"/>
</dbReference>
<dbReference type="OrthoDB" id="9804504at2"/>
<gene>
    <name evidence="1" type="ORF">SAMN04488515_2913</name>
</gene>
<evidence type="ECO:0000313" key="1">
    <source>
        <dbReference type="EMBL" id="SEW42047.1"/>
    </source>
</evidence>
<dbReference type="InterPro" id="IPR027417">
    <property type="entry name" value="P-loop_NTPase"/>
</dbReference>
<accession>A0A1I0RM57</accession>
<dbReference type="EMBL" id="FOIZ01000002">
    <property type="protein sequence ID" value="SEW42047.1"/>
    <property type="molecule type" value="Genomic_DNA"/>
</dbReference>